<sequence>MQDLLGFVFAGLALTGSPGPNTLSLAAVGAAYGFRRGILYMAGLFVGMLIVMAVIATGVGGLMLTVPGVAPLVTALAAVYFLYLAFKIATAPPIDAPDRERRAPSFQGGVFLSLVNPKAYAAMAALFSGFQLFSASTELDLTAKIIALGAIIALVNALWLSAGSALTALFRDPTASRAINIGFAVLLLASLAFAVLI</sequence>
<name>A0A2T5VFY0_9HYPH</name>
<dbReference type="EMBL" id="QAYG01000001">
    <property type="protein sequence ID" value="PTW62663.1"/>
    <property type="molecule type" value="Genomic_DNA"/>
</dbReference>
<comment type="subcellular location">
    <subcellularLocation>
        <location evidence="1">Cell membrane</location>
        <topology evidence="1">Multi-pass membrane protein</topology>
    </subcellularLocation>
</comment>
<evidence type="ECO:0000313" key="7">
    <source>
        <dbReference type="EMBL" id="PTW62663.1"/>
    </source>
</evidence>
<protein>
    <submittedName>
        <fullName evidence="7">Threonine/homoserine/homoserine lactone efflux protein</fullName>
    </submittedName>
</protein>
<comment type="caution">
    <text evidence="7">The sequence shown here is derived from an EMBL/GenBank/DDBJ whole genome shotgun (WGS) entry which is preliminary data.</text>
</comment>
<dbReference type="AlphaFoldDB" id="A0A2T5VFY0"/>
<evidence type="ECO:0000256" key="6">
    <source>
        <dbReference type="SAM" id="Phobius"/>
    </source>
</evidence>
<keyword evidence="3 6" id="KW-0812">Transmembrane</keyword>
<dbReference type="PANTHER" id="PTHR30086:SF20">
    <property type="entry name" value="ARGININE EXPORTER PROTEIN ARGO-RELATED"/>
    <property type="match status" value="1"/>
</dbReference>
<keyword evidence="2" id="KW-1003">Cell membrane</keyword>
<evidence type="ECO:0000256" key="1">
    <source>
        <dbReference type="ARBA" id="ARBA00004651"/>
    </source>
</evidence>
<feature type="transmembrane region" description="Helical" evidence="6">
    <location>
        <begin position="42"/>
        <end position="62"/>
    </location>
</feature>
<feature type="transmembrane region" description="Helical" evidence="6">
    <location>
        <begin position="178"/>
        <end position="196"/>
    </location>
</feature>
<dbReference type="GO" id="GO:0033228">
    <property type="term" value="P:cysteine export across plasma membrane"/>
    <property type="evidence" value="ECO:0007669"/>
    <property type="project" value="TreeGrafter"/>
</dbReference>
<feature type="transmembrane region" description="Helical" evidence="6">
    <location>
        <begin position="145"/>
        <end position="166"/>
    </location>
</feature>
<dbReference type="OrthoDB" id="7724143at2"/>
<feature type="transmembrane region" description="Helical" evidence="6">
    <location>
        <begin position="109"/>
        <end position="133"/>
    </location>
</feature>
<keyword evidence="4 6" id="KW-1133">Transmembrane helix</keyword>
<proteinExistence type="predicted"/>
<keyword evidence="8" id="KW-1185">Reference proteome</keyword>
<dbReference type="InterPro" id="IPR001123">
    <property type="entry name" value="LeuE-type"/>
</dbReference>
<dbReference type="GO" id="GO:0015171">
    <property type="term" value="F:amino acid transmembrane transporter activity"/>
    <property type="evidence" value="ECO:0007669"/>
    <property type="project" value="TreeGrafter"/>
</dbReference>
<accession>A0A2T5VFY0</accession>
<dbReference type="Pfam" id="PF01810">
    <property type="entry name" value="LysE"/>
    <property type="match status" value="1"/>
</dbReference>
<evidence type="ECO:0000313" key="8">
    <source>
        <dbReference type="Proteomes" id="UP000244081"/>
    </source>
</evidence>
<keyword evidence="5 6" id="KW-0472">Membrane</keyword>
<gene>
    <name evidence="7" type="ORF">C8N35_101710</name>
</gene>
<evidence type="ECO:0000256" key="5">
    <source>
        <dbReference type="ARBA" id="ARBA00023136"/>
    </source>
</evidence>
<reference evidence="7 8" key="1">
    <citation type="submission" date="2018-04" db="EMBL/GenBank/DDBJ databases">
        <title>Genomic Encyclopedia of Archaeal and Bacterial Type Strains, Phase II (KMG-II): from individual species to whole genera.</title>
        <authorList>
            <person name="Goeker M."/>
        </authorList>
    </citation>
    <scope>NUCLEOTIDE SEQUENCE [LARGE SCALE GENOMIC DNA]</scope>
    <source>
        <strain evidence="7 8">DSM 23382</strain>
    </source>
</reference>
<organism evidence="7 8">
    <name type="scientific">Breoghania corrubedonensis</name>
    <dbReference type="NCBI Taxonomy" id="665038"/>
    <lineage>
        <taxon>Bacteria</taxon>
        <taxon>Pseudomonadati</taxon>
        <taxon>Pseudomonadota</taxon>
        <taxon>Alphaproteobacteria</taxon>
        <taxon>Hyphomicrobiales</taxon>
        <taxon>Stappiaceae</taxon>
        <taxon>Breoghania</taxon>
    </lineage>
</organism>
<evidence type="ECO:0000256" key="3">
    <source>
        <dbReference type="ARBA" id="ARBA00022692"/>
    </source>
</evidence>
<dbReference type="GO" id="GO:0005886">
    <property type="term" value="C:plasma membrane"/>
    <property type="evidence" value="ECO:0007669"/>
    <property type="project" value="UniProtKB-SubCell"/>
</dbReference>
<evidence type="ECO:0000256" key="2">
    <source>
        <dbReference type="ARBA" id="ARBA00022475"/>
    </source>
</evidence>
<feature type="transmembrane region" description="Helical" evidence="6">
    <location>
        <begin position="69"/>
        <end position="89"/>
    </location>
</feature>
<dbReference type="RefSeq" id="WP_107988198.1">
    <property type="nucleotide sequence ID" value="NZ_QAYG01000001.1"/>
</dbReference>
<dbReference type="Proteomes" id="UP000244081">
    <property type="component" value="Unassembled WGS sequence"/>
</dbReference>
<evidence type="ECO:0000256" key="4">
    <source>
        <dbReference type="ARBA" id="ARBA00022989"/>
    </source>
</evidence>
<dbReference type="PANTHER" id="PTHR30086">
    <property type="entry name" value="ARGININE EXPORTER PROTEIN ARGO"/>
    <property type="match status" value="1"/>
</dbReference>